<proteinExistence type="predicted"/>
<feature type="compositionally biased region" description="Basic residues" evidence="1">
    <location>
        <begin position="153"/>
        <end position="163"/>
    </location>
</feature>
<evidence type="ECO:0000313" key="3">
    <source>
        <dbReference type="Proteomes" id="UP000053097"/>
    </source>
</evidence>
<feature type="region of interest" description="Disordered" evidence="1">
    <location>
        <begin position="1"/>
        <end position="69"/>
    </location>
</feature>
<feature type="compositionally biased region" description="Basic and acidic residues" evidence="1">
    <location>
        <begin position="107"/>
        <end position="120"/>
    </location>
</feature>
<feature type="compositionally biased region" description="Basic residues" evidence="1">
    <location>
        <begin position="96"/>
        <end position="106"/>
    </location>
</feature>
<evidence type="ECO:0000313" key="2">
    <source>
        <dbReference type="EMBL" id="EZA62082.1"/>
    </source>
</evidence>
<reference evidence="2 3" key="1">
    <citation type="journal article" date="2014" name="Curr. Biol.">
        <title>The genome of the clonal raider ant Cerapachys biroi.</title>
        <authorList>
            <person name="Oxley P.R."/>
            <person name="Ji L."/>
            <person name="Fetter-Pruneda I."/>
            <person name="McKenzie S.K."/>
            <person name="Li C."/>
            <person name="Hu H."/>
            <person name="Zhang G."/>
            <person name="Kronauer D.J."/>
        </authorList>
    </citation>
    <scope>NUCLEOTIDE SEQUENCE [LARGE SCALE GENOMIC DNA]</scope>
</reference>
<name>A0A026X1C6_OOCBI</name>
<evidence type="ECO:0000256" key="1">
    <source>
        <dbReference type="SAM" id="MobiDB-lite"/>
    </source>
</evidence>
<feature type="region of interest" description="Disordered" evidence="1">
    <location>
        <begin position="300"/>
        <end position="345"/>
    </location>
</feature>
<dbReference type="Proteomes" id="UP000053097">
    <property type="component" value="Unassembled WGS sequence"/>
</dbReference>
<dbReference type="AlphaFoldDB" id="A0A026X1C6"/>
<gene>
    <name evidence="2" type="ORF">X777_06198</name>
</gene>
<feature type="region of interest" description="Disordered" evidence="1">
    <location>
        <begin position="96"/>
        <end position="168"/>
    </location>
</feature>
<organism evidence="2 3">
    <name type="scientific">Ooceraea biroi</name>
    <name type="common">Clonal raider ant</name>
    <name type="synonym">Cerapachys biroi</name>
    <dbReference type="NCBI Taxonomy" id="2015173"/>
    <lineage>
        <taxon>Eukaryota</taxon>
        <taxon>Metazoa</taxon>
        <taxon>Ecdysozoa</taxon>
        <taxon>Arthropoda</taxon>
        <taxon>Hexapoda</taxon>
        <taxon>Insecta</taxon>
        <taxon>Pterygota</taxon>
        <taxon>Neoptera</taxon>
        <taxon>Endopterygota</taxon>
        <taxon>Hymenoptera</taxon>
        <taxon>Apocrita</taxon>
        <taxon>Aculeata</taxon>
        <taxon>Formicoidea</taxon>
        <taxon>Formicidae</taxon>
        <taxon>Dorylinae</taxon>
        <taxon>Ooceraea</taxon>
    </lineage>
</organism>
<dbReference type="EMBL" id="KK107032">
    <property type="protein sequence ID" value="EZA62082.1"/>
    <property type="molecule type" value="Genomic_DNA"/>
</dbReference>
<sequence>MDDDRLTNRMGEGSLGPESEGCWRSPGHLGDRQGEGCTAGPSTDVTVPAKTHNVDDTAVSTDDDPEKRKKIDKIQAYAKLLKHIAVYVERIQLRTPKRKRMRATRKVIKEKTQEQEEGRKVSPARSQVSRDGEDEASESGHFVEVLEEDSPKRKFKRRGRKRPPTTGDYVGLAAAKKRLVEAERKERELEDDKVLLEMYPRLGSKILMNEEEKDRMERVKKGSSDEIAITLLEKMALVDKIARTSSNLKGTYVKTLRNIVKEVSVATAVLLERSKDEDKEEKRVMKREIAELKTQIEELKKEVRSPRRQEEMERRSWSIPREGLETEGRRVSSEEEDHPLIREKV</sequence>
<accession>A0A026X1C6</accession>
<keyword evidence="3" id="KW-1185">Reference proteome</keyword>
<dbReference type="OrthoDB" id="7554581at2759"/>
<protein>
    <submittedName>
        <fullName evidence="2">Uncharacterized protein</fullName>
    </submittedName>
</protein>